<comment type="caution">
    <text evidence="1">The sequence shown here is derived from an EMBL/GenBank/DDBJ whole genome shotgun (WGS) entry which is preliminary data.</text>
</comment>
<proteinExistence type="predicted"/>
<evidence type="ECO:0000313" key="2">
    <source>
        <dbReference type="Proteomes" id="UP000824881"/>
    </source>
</evidence>
<organism evidence="1 2">
    <name type="scientific">Pleurotus cornucopiae</name>
    <name type="common">Cornucopia mushroom</name>
    <dbReference type="NCBI Taxonomy" id="5321"/>
    <lineage>
        <taxon>Eukaryota</taxon>
        <taxon>Fungi</taxon>
        <taxon>Dikarya</taxon>
        <taxon>Basidiomycota</taxon>
        <taxon>Agaricomycotina</taxon>
        <taxon>Agaricomycetes</taxon>
        <taxon>Agaricomycetidae</taxon>
        <taxon>Agaricales</taxon>
        <taxon>Pleurotineae</taxon>
        <taxon>Pleurotaceae</taxon>
        <taxon>Pleurotus</taxon>
    </lineage>
</organism>
<gene>
    <name evidence="1" type="ORF">CCMSSC00406_0004742</name>
</gene>
<keyword evidence="2" id="KW-1185">Reference proteome</keyword>
<dbReference type="EMBL" id="WQMT02000004">
    <property type="protein sequence ID" value="KAG9224243.1"/>
    <property type="molecule type" value="Genomic_DNA"/>
</dbReference>
<dbReference type="Proteomes" id="UP000824881">
    <property type="component" value="Unassembled WGS sequence"/>
</dbReference>
<reference evidence="1 2" key="1">
    <citation type="journal article" date="2021" name="Appl. Environ. Microbiol.">
        <title>Genetic linkage and physical mapping for an oyster mushroom Pleurotus cornucopiae and QTL analysis for the trait cap color.</title>
        <authorList>
            <person name="Zhang Y."/>
            <person name="Gao W."/>
            <person name="Sonnenberg A."/>
            <person name="Chen Q."/>
            <person name="Zhang J."/>
            <person name="Huang C."/>
        </authorList>
    </citation>
    <scope>NUCLEOTIDE SEQUENCE [LARGE SCALE GENOMIC DNA]</scope>
    <source>
        <strain evidence="1">CCMSSC00406</strain>
    </source>
</reference>
<sequence>MIRGAAGSLAFVYTPLIVTSELVLETPIVLRRSSRRANKSQPSPTPPPPPPPPLTSTSTPYKYLAGHPGFSCEMKYVLIVPVRQQERVAWTMLGWWGGDVTGDVFVQFLDMEEFSKS</sequence>
<evidence type="ECO:0000313" key="1">
    <source>
        <dbReference type="EMBL" id="KAG9224243.1"/>
    </source>
</evidence>
<name>A0ACB7J126_PLECO</name>
<protein>
    <submittedName>
        <fullName evidence="1">Uncharacterized protein</fullName>
    </submittedName>
</protein>
<accession>A0ACB7J126</accession>